<organism evidence="8 10">
    <name type="scientific">Candidatus Chlorohelix allophototropha</name>
    <dbReference type="NCBI Taxonomy" id="3003348"/>
    <lineage>
        <taxon>Bacteria</taxon>
        <taxon>Bacillati</taxon>
        <taxon>Chloroflexota</taxon>
        <taxon>Chloroflexia</taxon>
        <taxon>Candidatus Chloroheliales</taxon>
        <taxon>Candidatus Chloroheliaceae</taxon>
        <taxon>Candidatus Chlorohelix</taxon>
    </lineage>
</organism>
<evidence type="ECO:0000313" key="11">
    <source>
        <dbReference type="Proteomes" id="UP001431572"/>
    </source>
</evidence>
<keyword evidence="3 6" id="KW-0812">Transmembrane</keyword>
<comment type="subcellular location">
    <subcellularLocation>
        <location evidence="1">Membrane</location>
        <topology evidence="1">Multi-pass membrane protein</topology>
    </subcellularLocation>
</comment>
<feature type="transmembrane region" description="Helical" evidence="6">
    <location>
        <begin position="63"/>
        <end position="85"/>
    </location>
</feature>
<protein>
    <submittedName>
        <fullName evidence="8">DMT family transporter</fullName>
    </submittedName>
</protein>
<dbReference type="AlphaFoldDB" id="A0A8T7MA18"/>
<dbReference type="Proteomes" id="UP000521676">
    <property type="component" value="Unassembled WGS sequence"/>
</dbReference>
<accession>A0A8T7MA18</accession>
<dbReference type="EMBL" id="CP128400">
    <property type="protein sequence ID" value="WJW68765.1"/>
    <property type="molecule type" value="Genomic_DNA"/>
</dbReference>
<feature type="transmembrane region" description="Helical" evidence="6">
    <location>
        <begin position="147"/>
        <end position="166"/>
    </location>
</feature>
<feature type="transmembrane region" description="Helical" evidence="6">
    <location>
        <begin position="33"/>
        <end position="51"/>
    </location>
</feature>
<feature type="transmembrane region" description="Helical" evidence="6">
    <location>
        <begin position="7"/>
        <end position="27"/>
    </location>
</feature>
<evidence type="ECO:0000313" key="10">
    <source>
        <dbReference type="Proteomes" id="UP000521676"/>
    </source>
</evidence>
<keyword evidence="11" id="KW-1185">Reference proteome</keyword>
<dbReference type="Pfam" id="PF00892">
    <property type="entry name" value="EamA"/>
    <property type="match status" value="2"/>
</dbReference>
<evidence type="ECO:0000259" key="7">
    <source>
        <dbReference type="Pfam" id="PF00892"/>
    </source>
</evidence>
<keyword evidence="5 6" id="KW-0472">Membrane</keyword>
<feature type="transmembrane region" description="Helical" evidence="6">
    <location>
        <begin position="122"/>
        <end position="141"/>
    </location>
</feature>
<dbReference type="SUPFAM" id="SSF103481">
    <property type="entry name" value="Multidrug resistance efflux transporter EmrE"/>
    <property type="match status" value="2"/>
</dbReference>
<dbReference type="InterPro" id="IPR000620">
    <property type="entry name" value="EamA_dom"/>
</dbReference>
<dbReference type="InterPro" id="IPR050638">
    <property type="entry name" value="AA-Vitamin_Transporters"/>
</dbReference>
<sequence length="304" mass="32080">MKAKDLGMLLVLATLWGGSFLFMRVAAPELGPVLLIELRVLIAGLLLLAYARLTRFDLEIRKYWKPYLVIGLLNSALPFTLIATAELHLTAGFAAILNASTPLFGALVAAAWLKEPISGKKGVGLALGLAGVMIVMGWSPFTLDTILVLSILSSLFAATSYGLASVYTKIATKGVRPLALSTCSQLSAALFLLPIAPFTMPNHFPSLTVVLAVTALAVFSTAFAFLLYFRLIANIGPTRTLTVTFLAPVFGVIWGVLLLNEPLSLSTLLGFAVVLSGVGLVVGLKIPLLGGNAGRKSDAAMLPK</sequence>
<dbReference type="PANTHER" id="PTHR32322">
    <property type="entry name" value="INNER MEMBRANE TRANSPORTER"/>
    <property type="match status" value="1"/>
</dbReference>
<comment type="similarity">
    <text evidence="2">Belongs to the EamA transporter family.</text>
</comment>
<dbReference type="Proteomes" id="UP001431572">
    <property type="component" value="Chromosome 2"/>
</dbReference>
<evidence type="ECO:0000313" key="8">
    <source>
        <dbReference type="EMBL" id="NWJ48833.1"/>
    </source>
</evidence>
<evidence type="ECO:0000256" key="4">
    <source>
        <dbReference type="ARBA" id="ARBA00022989"/>
    </source>
</evidence>
<dbReference type="EMBL" id="JACATZ010000003">
    <property type="protein sequence ID" value="NWJ48833.1"/>
    <property type="molecule type" value="Genomic_DNA"/>
</dbReference>
<reference evidence="8 10" key="1">
    <citation type="submission" date="2020-06" db="EMBL/GenBank/DDBJ databases">
        <title>Anoxygenic phototrophic Chloroflexota member uses a Type I reaction center.</title>
        <authorList>
            <person name="Tsuji J.M."/>
            <person name="Shaw N.A."/>
            <person name="Nagashima S."/>
            <person name="Venkiteswaran J."/>
            <person name="Schiff S.L."/>
            <person name="Hanada S."/>
            <person name="Tank M."/>
            <person name="Neufeld J.D."/>
        </authorList>
    </citation>
    <scope>NUCLEOTIDE SEQUENCE [LARGE SCALE GENOMIC DNA]</scope>
    <source>
        <strain evidence="8">L227-S17</strain>
    </source>
</reference>
<gene>
    <name evidence="8" type="ORF">HXX08_23485</name>
    <name evidence="9" type="ORF">OZ401_004382</name>
</gene>
<dbReference type="PANTHER" id="PTHR32322:SF9">
    <property type="entry name" value="AMINO-ACID METABOLITE EFFLUX PUMP-RELATED"/>
    <property type="match status" value="1"/>
</dbReference>
<feature type="transmembrane region" description="Helical" evidence="6">
    <location>
        <begin position="241"/>
        <end position="259"/>
    </location>
</feature>
<reference evidence="9" key="2">
    <citation type="journal article" date="2024" name="Nature">
        <title>Anoxygenic phototroph of the Chloroflexota uses a type I reaction centre.</title>
        <authorList>
            <person name="Tsuji J.M."/>
            <person name="Shaw N.A."/>
            <person name="Nagashima S."/>
            <person name="Venkiteswaran J.J."/>
            <person name="Schiff S.L."/>
            <person name="Watanabe T."/>
            <person name="Fukui M."/>
            <person name="Hanada S."/>
            <person name="Tank M."/>
            <person name="Neufeld J.D."/>
        </authorList>
    </citation>
    <scope>NUCLEOTIDE SEQUENCE</scope>
    <source>
        <strain evidence="9">L227-S17</strain>
    </source>
</reference>
<feature type="transmembrane region" description="Helical" evidence="6">
    <location>
        <begin position="91"/>
        <end position="113"/>
    </location>
</feature>
<feature type="transmembrane region" description="Helical" evidence="6">
    <location>
        <begin position="206"/>
        <end position="229"/>
    </location>
</feature>
<evidence type="ECO:0000256" key="2">
    <source>
        <dbReference type="ARBA" id="ARBA00007362"/>
    </source>
</evidence>
<evidence type="ECO:0000313" key="9">
    <source>
        <dbReference type="EMBL" id="WJW68765.1"/>
    </source>
</evidence>
<evidence type="ECO:0000256" key="5">
    <source>
        <dbReference type="ARBA" id="ARBA00023136"/>
    </source>
</evidence>
<feature type="domain" description="EamA" evidence="7">
    <location>
        <begin position="8"/>
        <end position="136"/>
    </location>
</feature>
<feature type="transmembrane region" description="Helical" evidence="6">
    <location>
        <begin position="265"/>
        <end position="286"/>
    </location>
</feature>
<feature type="transmembrane region" description="Helical" evidence="6">
    <location>
        <begin position="178"/>
        <end position="200"/>
    </location>
</feature>
<evidence type="ECO:0000256" key="1">
    <source>
        <dbReference type="ARBA" id="ARBA00004141"/>
    </source>
</evidence>
<dbReference type="GO" id="GO:0016020">
    <property type="term" value="C:membrane"/>
    <property type="evidence" value="ECO:0007669"/>
    <property type="project" value="UniProtKB-SubCell"/>
</dbReference>
<evidence type="ECO:0000256" key="3">
    <source>
        <dbReference type="ARBA" id="ARBA00022692"/>
    </source>
</evidence>
<proteinExistence type="inferred from homology"/>
<dbReference type="RefSeq" id="WP_341470669.1">
    <property type="nucleotide sequence ID" value="NZ_CP128400.1"/>
</dbReference>
<keyword evidence="4 6" id="KW-1133">Transmembrane helix</keyword>
<dbReference type="InterPro" id="IPR037185">
    <property type="entry name" value="EmrE-like"/>
</dbReference>
<feature type="domain" description="EamA" evidence="7">
    <location>
        <begin position="150"/>
        <end position="282"/>
    </location>
</feature>
<name>A0A8T7MA18_9CHLR</name>
<evidence type="ECO:0000256" key="6">
    <source>
        <dbReference type="SAM" id="Phobius"/>
    </source>
</evidence>